<evidence type="ECO:0000313" key="1">
    <source>
        <dbReference type="EMBL" id="CAF4357700.1"/>
    </source>
</evidence>
<organism evidence="1 2">
    <name type="scientific">Rotaria sordida</name>
    <dbReference type="NCBI Taxonomy" id="392033"/>
    <lineage>
        <taxon>Eukaryota</taxon>
        <taxon>Metazoa</taxon>
        <taxon>Spiralia</taxon>
        <taxon>Gnathifera</taxon>
        <taxon>Rotifera</taxon>
        <taxon>Eurotatoria</taxon>
        <taxon>Bdelloidea</taxon>
        <taxon>Philodinida</taxon>
        <taxon>Philodinidae</taxon>
        <taxon>Rotaria</taxon>
    </lineage>
</organism>
<sequence>HDDFNKRPIHHRDTSSINTDIRLMNDNFPIDSTHLRYHE</sequence>
<gene>
    <name evidence="1" type="ORF">JBS370_LOCUS42135</name>
</gene>
<dbReference type="AlphaFoldDB" id="A0A820LI67"/>
<name>A0A820LI67_9BILA</name>
<proteinExistence type="predicted"/>
<reference evidence="1" key="1">
    <citation type="submission" date="2021-02" db="EMBL/GenBank/DDBJ databases">
        <authorList>
            <person name="Nowell W R."/>
        </authorList>
    </citation>
    <scope>NUCLEOTIDE SEQUENCE</scope>
</reference>
<comment type="caution">
    <text evidence="1">The sequence shown here is derived from an EMBL/GenBank/DDBJ whole genome shotgun (WGS) entry which is preliminary data.</text>
</comment>
<feature type="non-terminal residue" evidence="1">
    <location>
        <position position="39"/>
    </location>
</feature>
<protein>
    <submittedName>
        <fullName evidence="1">Uncharacterized protein</fullName>
    </submittedName>
</protein>
<feature type="non-terminal residue" evidence="1">
    <location>
        <position position="1"/>
    </location>
</feature>
<dbReference type="Proteomes" id="UP000663836">
    <property type="component" value="Unassembled WGS sequence"/>
</dbReference>
<accession>A0A820LI67</accession>
<dbReference type="EMBL" id="CAJOBD010053042">
    <property type="protein sequence ID" value="CAF4357700.1"/>
    <property type="molecule type" value="Genomic_DNA"/>
</dbReference>
<evidence type="ECO:0000313" key="2">
    <source>
        <dbReference type="Proteomes" id="UP000663836"/>
    </source>
</evidence>